<dbReference type="EMBL" id="BMFV01000037">
    <property type="protein sequence ID" value="GGH87234.1"/>
    <property type="molecule type" value="Genomic_DNA"/>
</dbReference>
<evidence type="ECO:0000313" key="3">
    <source>
        <dbReference type="EMBL" id="GGH87234.1"/>
    </source>
</evidence>
<dbReference type="PANTHER" id="PTHR43798:SF31">
    <property type="entry name" value="AB HYDROLASE SUPERFAMILY PROTEIN YCLE"/>
    <property type="match status" value="1"/>
</dbReference>
<reference evidence="3" key="1">
    <citation type="journal article" date="2014" name="Int. J. Syst. Evol. Microbiol.">
        <title>Complete genome sequence of Corynebacterium casei LMG S-19264T (=DSM 44701T), isolated from a smear-ripened cheese.</title>
        <authorList>
            <consortium name="US DOE Joint Genome Institute (JGI-PGF)"/>
            <person name="Walter F."/>
            <person name="Albersmeier A."/>
            <person name="Kalinowski J."/>
            <person name="Ruckert C."/>
        </authorList>
    </citation>
    <scope>NUCLEOTIDE SEQUENCE</scope>
    <source>
        <strain evidence="3">CGMCC 1.12777</strain>
    </source>
</reference>
<name>A0A8J3EN96_9BACL</name>
<dbReference type="Gene3D" id="3.40.50.1820">
    <property type="entry name" value="alpha/beta hydrolase"/>
    <property type="match status" value="1"/>
</dbReference>
<dbReference type="InterPro" id="IPR029058">
    <property type="entry name" value="AB_hydrolase_fold"/>
</dbReference>
<dbReference type="InterPro" id="IPR050266">
    <property type="entry name" value="AB_hydrolase_sf"/>
</dbReference>
<dbReference type="GO" id="GO:0016787">
    <property type="term" value="F:hydrolase activity"/>
    <property type="evidence" value="ECO:0007669"/>
    <property type="project" value="UniProtKB-KW"/>
</dbReference>
<evidence type="ECO:0000259" key="2">
    <source>
        <dbReference type="Pfam" id="PF00561"/>
    </source>
</evidence>
<keyword evidence="1" id="KW-0378">Hydrolase</keyword>
<dbReference type="AlphaFoldDB" id="A0A8J3EN96"/>
<dbReference type="Pfam" id="PF00561">
    <property type="entry name" value="Abhydrolase_1"/>
    <property type="match status" value="1"/>
</dbReference>
<dbReference type="PANTHER" id="PTHR43798">
    <property type="entry name" value="MONOACYLGLYCEROL LIPASE"/>
    <property type="match status" value="1"/>
</dbReference>
<dbReference type="InterPro" id="IPR000073">
    <property type="entry name" value="AB_hydrolase_1"/>
</dbReference>
<organism evidence="3 4">
    <name type="scientific">Pullulanibacillus pueri</name>
    <dbReference type="NCBI Taxonomy" id="1437324"/>
    <lineage>
        <taxon>Bacteria</taxon>
        <taxon>Bacillati</taxon>
        <taxon>Bacillota</taxon>
        <taxon>Bacilli</taxon>
        <taxon>Bacillales</taxon>
        <taxon>Sporolactobacillaceae</taxon>
        <taxon>Pullulanibacillus</taxon>
    </lineage>
</organism>
<evidence type="ECO:0000256" key="1">
    <source>
        <dbReference type="ARBA" id="ARBA00022801"/>
    </source>
</evidence>
<gene>
    <name evidence="3" type="ORF">GCM10007096_36790</name>
</gene>
<evidence type="ECO:0000313" key="4">
    <source>
        <dbReference type="Proteomes" id="UP000656813"/>
    </source>
</evidence>
<reference evidence="3" key="2">
    <citation type="submission" date="2020-09" db="EMBL/GenBank/DDBJ databases">
        <authorList>
            <person name="Sun Q."/>
            <person name="Zhou Y."/>
        </authorList>
    </citation>
    <scope>NUCLEOTIDE SEQUENCE</scope>
    <source>
        <strain evidence="3">CGMCC 1.12777</strain>
    </source>
</reference>
<sequence length="98" mass="10785">MILHRTIFGDGEPIVFLHTGLETGLSDFEFQRDYFKEHYKIICPDLRGHGKSVCDDVSNFFEDSVEDLIATLEDLAIEAAHIVGCSLGASLLNGILSG</sequence>
<dbReference type="Proteomes" id="UP000656813">
    <property type="component" value="Unassembled WGS sequence"/>
</dbReference>
<comment type="caution">
    <text evidence="3">The sequence shown here is derived from an EMBL/GenBank/DDBJ whole genome shotgun (WGS) entry which is preliminary data.</text>
</comment>
<keyword evidence="4" id="KW-1185">Reference proteome</keyword>
<accession>A0A8J3EN96</accession>
<protein>
    <recommendedName>
        <fullName evidence="2">AB hydrolase-1 domain-containing protein</fullName>
    </recommendedName>
</protein>
<dbReference type="SUPFAM" id="SSF53474">
    <property type="entry name" value="alpha/beta-Hydrolases"/>
    <property type="match status" value="1"/>
</dbReference>
<dbReference type="GO" id="GO:0016020">
    <property type="term" value="C:membrane"/>
    <property type="evidence" value="ECO:0007669"/>
    <property type="project" value="TreeGrafter"/>
</dbReference>
<proteinExistence type="predicted"/>
<feature type="domain" description="AB hydrolase-1" evidence="2">
    <location>
        <begin position="13"/>
        <end position="90"/>
    </location>
</feature>